<protein>
    <submittedName>
        <fullName evidence="2">Uncharacterized protein</fullName>
    </submittedName>
</protein>
<feature type="region of interest" description="Disordered" evidence="1">
    <location>
        <begin position="42"/>
        <end position="63"/>
    </location>
</feature>
<reference evidence="2" key="1">
    <citation type="submission" date="2020-02" db="EMBL/GenBank/DDBJ databases">
        <authorList>
            <person name="Meier V. D."/>
        </authorList>
    </citation>
    <scope>NUCLEOTIDE SEQUENCE</scope>
    <source>
        <strain evidence="2">AVDCRST_MAG73</strain>
    </source>
</reference>
<dbReference type="EMBL" id="CADCWE010000180">
    <property type="protein sequence ID" value="CAA9549518.1"/>
    <property type="molecule type" value="Genomic_DNA"/>
</dbReference>
<evidence type="ECO:0000313" key="2">
    <source>
        <dbReference type="EMBL" id="CAA9549518.1"/>
    </source>
</evidence>
<accession>A0A6J4UJY9</accession>
<gene>
    <name evidence="2" type="ORF">AVDCRST_MAG73-2675</name>
</gene>
<feature type="non-terminal residue" evidence="2">
    <location>
        <position position="63"/>
    </location>
</feature>
<organism evidence="2">
    <name type="scientific">uncultured Thermomicrobiales bacterium</name>
    <dbReference type="NCBI Taxonomy" id="1645740"/>
    <lineage>
        <taxon>Bacteria</taxon>
        <taxon>Pseudomonadati</taxon>
        <taxon>Thermomicrobiota</taxon>
        <taxon>Thermomicrobia</taxon>
        <taxon>Thermomicrobiales</taxon>
        <taxon>environmental samples</taxon>
    </lineage>
</organism>
<dbReference type="AlphaFoldDB" id="A0A6J4UJY9"/>
<name>A0A6J4UJY9_9BACT</name>
<sequence>WVTRRSWGAIAPVGCGGGGGCPAVVGQSYTRPRARVVSLRPWTKSEVGRRRTGVRNPLGDPHG</sequence>
<feature type="non-terminal residue" evidence="2">
    <location>
        <position position="1"/>
    </location>
</feature>
<proteinExistence type="predicted"/>
<evidence type="ECO:0000256" key="1">
    <source>
        <dbReference type="SAM" id="MobiDB-lite"/>
    </source>
</evidence>